<accession>A0AAP3APY4</accession>
<proteinExistence type="predicted"/>
<name>A0AAP3APY4_RIEAN</name>
<dbReference type="Proteomes" id="UP001207440">
    <property type="component" value="Unassembled WGS sequence"/>
</dbReference>
<comment type="caution">
    <text evidence="1">The sequence shown here is derived from an EMBL/GenBank/DDBJ whole genome shotgun (WGS) entry which is preliminary data.</text>
</comment>
<gene>
    <name evidence="1" type="ORF">OKE68_09620</name>
</gene>
<evidence type="ECO:0000313" key="1">
    <source>
        <dbReference type="EMBL" id="MCW0524571.1"/>
    </source>
</evidence>
<evidence type="ECO:0000313" key="2">
    <source>
        <dbReference type="Proteomes" id="UP001207440"/>
    </source>
</evidence>
<sequence length="152" mass="17167">MNFSKIFYGLALGGAPLLVNAQDIKEKIAIEGGYTYFNRSFADIGVKFAFDKEFIVLGGNALVGAADGKLLVIPEINATKYFEFKKNDLPFTFVRFNVSPKTVSPQVGFSYFFLELGVGYGFRFDNSIHYRTEGFRTQLNINIPLKFNMRIM</sequence>
<dbReference type="RefSeq" id="WP_064970428.1">
    <property type="nucleotide sequence ID" value="NZ_CP029760.1"/>
</dbReference>
<dbReference type="EMBL" id="JAOZYT010000076">
    <property type="protein sequence ID" value="MCW0524571.1"/>
    <property type="molecule type" value="Genomic_DNA"/>
</dbReference>
<protein>
    <submittedName>
        <fullName evidence="1">Uncharacterized protein</fullName>
    </submittedName>
</protein>
<dbReference type="AlphaFoldDB" id="A0AAP3APY4"/>
<reference evidence="1" key="1">
    <citation type="submission" date="2022-10" db="EMBL/GenBank/DDBJ databases">
        <title>Sifting through the core-genome to identify putative cross-protective antigens against Riemerella anatipestifer.</title>
        <authorList>
            <person name="Zheng X."/>
            <person name="Zhang W."/>
        </authorList>
    </citation>
    <scope>NUCLEOTIDE SEQUENCE</scope>
    <source>
        <strain evidence="1">ZWRA178</strain>
    </source>
</reference>
<organism evidence="1 2">
    <name type="scientific">Riemerella anatipestifer</name>
    <name type="common">Moraxella anatipestifer</name>
    <dbReference type="NCBI Taxonomy" id="34085"/>
    <lineage>
        <taxon>Bacteria</taxon>
        <taxon>Pseudomonadati</taxon>
        <taxon>Bacteroidota</taxon>
        <taxon>Flavobacteriia</taxon>
        <taxon>Flavobacteriales</taxon>
        <taxon>Weeksellaceae</taxon>
        <taxon>Riemerella</taxon>
    </lineage>
</organism>